<evidence type="ECO:0000313" key="7">
    <source>
        <dbReference type="Proteomes" id="UP000515154"/>
    </source>
</evidence>
<evidence type="ECO:0000256" key="4">
    <source>
        <dbReference type="ARBA" id="ARBA00022737"/>
    </source>
</evidence>
<dbReference type="InterPro" id="IPR019775">
    <property type="entry name" value="WD40_repeat_CS"/>
</dbReference>
<name>A0A6P7TEW4_9MOLL</name>
<dbReference type="InterPro" id="IPR051179">
    <property type="entry name" value="WD_repeat_multifunction"/>
</dbReference>
<evidence type="ECO:0000256" key="2">
    <source>
        <dbReference type="ARBA" id="ARBA00022490"/>
    </source>
</evidence>
<reference evidence="8" key="1">
    <citation type="submission" date="2025-08" db="UniProtKB">
        <authorList>
            <consortium name="RefSeq"/>
        </authorList>
    </citation>
    <scope>IDENTIFICATION</scope>
</reference>
<evidence type="ECO:0000256" key="6">
    <source>
        <dbReference type="ARBA" id="ARBA00072425"/>
    </source>
</evidence>
<dbReference type="PROSITE" id="PS50294">
    <property type="entry name" value="WD_REPEATS_REGION"/>
    <property type="match status" value="3"/>
</dbReference>
<keyword evidence="3" id="KW-0853">WD repeat</keyword>
<sequence length="404" mass="44751">MENNHVNEGLEEIEDEIVNINEEDIDRVIDVDDNEEDFNDITEDAGAEGEIEDVEMFEPVSDSSKLTFEKHTDVVYCISLHPSGLKMAVTGGQDDKAYLWDIENGNIILECKGHKDSVASVAFSFDGIYVATADLSGLIKVWKVSSREEVWSFECDDIEWIQWHSHAHVLLAGTATGQIWMWKIPSGDCKTFTGPNSTVTCGRILPDGKRLCAGFENGMMKIIELKDQTSLHSLNVHSECITCLDCHSDNNLVISGSSDLTCHITNINNGKVVSSVICDNNSHNANMDNSVESVAFSKTHPWAAVGTLDGTIYLWDVQAGKLRNKWQFDGSLVKLKWLENSPQLFTAGLDGIIRLWDTRDGLLSKQWHGHRAAIMDFEISSDGSLIGSVSQDKTAKIFSMNSST</sequence>
<dbReference type="FunFam" id="2.130.10.10:FF:000074">
    <property type="entry name" value="Angio-associated migratory cell protein-like protein"/>
    <property type="match status" value="1"/>
</dbReference>
<protein>
    <recommendedName>
        <fullName evidence="6">Angio-associated migratory cell protein</fullName>
    </recommendedName>
</protein>
<evidence type="ECO:0000313" key="8">
    <source>
        <dbReference type="RefSeq" id="XP_029649754.1"/>
    </source>
</evidence>
<evidence type="ECO:0000256" key="5">
    <source>
        <dbReference type="ARBA" id="ARBA00059273"/>
    </source>
</evidence>
<dbReference type="GO" id="GO:0005737">
    <property type="term" value="C:cytoplasm"/>
    <property type="evidence" value="ECO:0007669"/>
    <property type="project" value="UniProtKB-SubCell"/>
</dbReference>
<dbReference type="CDD" id="cd00200">
    <property type="entry name" value="WD40"/>
    <property type="match status" value="1"/>
</dbReference>
<dbReference type="SUPFAM" id="SSF50978">
    <property type="entry name" value="WD40 repeat-like"/>
    <property type="match status" value="1"/>
</dbReference>
<proteinExistence type="predicted"/>
<dbReference type="Pfam" id="PF00400">
    <property type="entry name" value="WD40"/>
    <property type="match status" value="7"/>
</dbReference>
<dbReference type="SMART" id="SM00320">
    <property type="entry name" value="WD40"/>
    <property type="match status" value="8"/>
</dbReference>
<evidence type="ECO:0000256" key="3">
    <source>
        <dbReference type="ARBA" id="ARBA00022574"/>
    </source>
</evidence>
<dbReference type="Gene3D" id="2.130.10.10">
    <property type="entry name" value="YVTN repeat-like/Quinoprotein amine dehydrogenase"/>
    <property type="match status" value="1"/>
</dbReference>
<dbReference type="PANTHER" id="PTHR19857:SF8">
    <property type="entry name" value="ANGIO-ASSOCIATED MIGRATORY CELL PROTEIN"/>
    <property type="match status" value="1"/>
</dbReference>
<dbReference type="PROSITE" id="PS50082">
    <property type="entry name" value="WD_REPEATS_2"/>
    <property type="match status" value="5"/>
</dbReference>
<organism evidence="7 8">
    <name type="scientific">Octopus sinensis</name>
    <name type="common">East Asian common octopus</name>
    <dbReference type="NCBI Taxonomy" id="2607531"/>
    <lineage>
        <taxon>Eukaryota</taxon>
        <taxon>Metazoa</taxon>
        <taxon>Spiralia</taxon>
        <taxon>Lophotrochozoa</taxon>
        <taxon>Mollusca</taxon>
        <taxon>Cephalopoda</taxon>
        <taxon>Coleoidea</taxon>
        <taxon>Octopodiformes</taxon>
        <taxon>Octopoda</taxon>
        <taxon>Incirrata</taxon>
        <taxon>Octopodidae</taxon>
        <taxon>Octopus</taxon>
    </lineage>
</organism>
<keyword evidence="2" id="KW-0963">Cytoplasm</keyword>
<dbReference type="Proteomes" id="UP000515154">
    <property type="component" value="Linkage group LG2"/>
</dbReference>
<gene>
    <name evidence="8" type="primary">LOC115223381</name>
</gene>
<dbReference type="InterPro" id="IPR036322">
    <property type="entry name" value="WD40_repeat_dom_sf"/>
</dbReference>
<comment type="function">
    <text evidence="5">Plays a role in angiogenesis and cell migration. In smooth muscle cell migration, may act through the RhoA pathway.</text>
</comment>
<keyword evidence="4" id="KW-0677">Repeat</keyword>
<keyword evidence="7" id="KW-1185">Reference proteome</keyword>
<dbReference type="PROSITE" id="PS00678">
    <property type="entry name" value="WD_REPEATS_1"/>
    <property type="match status" value="2"/>
</dbReference>
<accession>A0A6P7TEW4</accession>
<dbReference type="AlphaFoldDB" id="A0A6P7TEW4"/>
<dbReference type="RefSeq" id="XP_029649754.1">
    <property type="nucleotide sequence ID" value="XM_029793894.2"/>
</dbReference>
<comment type="subcellular location">
    <subcellularLocation>
        <location evidence="1">Cytoplasm</location>
    </subcellularLocation>
</comment>
<dbReference type="KEGG" id="osn:115223381"/>
<dbReference type="InterPro" id="IPR001680">
    <property type="entry name" value="WD40_rpt"/>
</dbReference>
<evidence type="ECO:0000256" key="1">
    <source>
        <dbReference type="ARBA" id="ARBA00004496"/>
    </source>
</evidence>
<dbReference type="InterPro" id="IPR015943">
    <property type="entry name" value="WD40/YVTN_repeat-like_dom_sf"/>
</dbReference>
<dbReference type="PANTHER" id="PTHR19857">
    <property type="entry name" value="MITOCHONDRIAL DIVISION PROTEIN 1-RELATED"/>
    <property type="match status" value="1"/>
</dbReference>